<accession>A0A167LYD9</accession>
<dbReference type="EMBL" id="KV417285">
    <property type="protein sequence ID" value="KZO96158.1"/>
    <property type="molecule type" value="Genomic_DNA"/>
</dbReference>
<evidence type="ECO:0008006" key="3">
    <source>
        <dbReference type="Google" id="ProtNLM"/>
    </source>
</evidence>
<proteinExistence type="predicted"/>
<gene>
    <name evidence="1" type="ORF">CALVIDRAFT_136372</name>
</gene>
<sequence length="462" mass="52111">MTRRTKPESAMSKVSKPNSFLHVNTEGQDSFGSNPYRVLLARRVNPEGHDSFGINPYQCHFSRVLLHAEPSFVRVSHQLGVNASHMHSAPSTKLKQDVWRYVFEAIVDEARSPDVVLPLLFVCKQWKAIAEPLLYRHLVFHRPVYIERCHRTLVQQSIRHIYHGNATRSLTLRGNTAWHNNTTGIERLLRYTSRLSRFSCRHFAVGTNVLDMLSQTCGRSLQELDITIGTDATLQMALLNRFTSLGHLGINVLHMAQIHSMDTPALDMPSMETLALSCYTDEALSSLVHFLCRGSFVALQFLSLTDILGGQPCQLVLPLLEKFGHQLSTVTLCLPSGEDVARLLFSSLKTVKQIYLINTLPDDIGCFLPSSVVMLELRLDLQEKPKTQDLLQFLDDLRRKKRQTHALGVVQLHSWATQAPFHWSTFGILYPTLAGHLMTRSVGLQLKGIKLLDEDGKCLMLG</sequence>
<keyword evidence="2" id="KW-1185">Reference proteome</keyword>
<evidence type="ECO:0000313" key="2">
    <source>
        <dbReference type="Proteomes" id="UP000076738"/>
    </source>
</evidence>
<dbReference type="Proteomes" id="UP000076738">
    <property type="component" value="Unassembled WGS sequence"/>
</dbReference>
<protein>
    <recommendedName>
        <fullName evidence="3">F-box domain-containing protein</fullName>
    </recommendedName>
</protein>
<organism evidence="1 2">
    <name type="scientific">Calocera viscosa (strain TUFC12733)</name>
    <dbReference type="NCBI Taxonomy" id="1330018"/>
    <lineage>
        <taxon>Eukaryota</taxon>
        <taxon>Fungi</taxon>
        <taxon>Dikarya</taxon>
        <taxon>Basidiomycota</taxon>
        <taxon>Agaricomycotina</taxon>
        <taxon>Dacrymycetes</taxon>
        <taxon>Dacrymycetales</taxon>
        <taxon>Dacrymycetaceae</taxon>
        <taxon>Calocera</taxon>
    </lineage>
</organism>
<evidence type="ECO:0000313" key="1">
    <source>
        <dbReference type="EMBL" id="KZO96158.1"/>
    </source>
</evidence>
<dbReference type="AlphaFoldDB" id="A0A167LYD9"/>
<reference evidence="1 2" key="1">
    <citation type="journal article" date="2016" name="Mol. Biol. Evol.">
        <title>Comparative Genomics of Early-Diverging Mushroom-Forming Fungi Provides Insights into the Origins of Lignocellulose Decay Capabilities.</title>
        <authorList>
            <person name="Nagy L.G."/>
            <person name="Riley R."/>
            <person name="Tritt A."/>
            <person name="Adam C."/>
            <person name="Daum C."/>
            <person name="Floudas D."/>
            <person name="Sun H."/>
            <person name="Yadav J.S."/>
            <person name="Pangilinan J."/>
            <person name="Larsson K.H."/>
            <person name="Matsuura K."/>
            <person name="Barry K."/>
            <person name="Labutti K."/>
            <person name="Kuo R."/>
            <person name="Ohm R.A."/>
            <person name="Bhattacharya S.S."/>
            <person name="Shirouzu T."/>
            <person name="Yoshinaga Y."/>
            <person name="Martin F.M."/>
            <person name="Grigoriev I.V."/>
            <person name="Hibbett D.S."/>
        </authorList>
    </citation>
    <scope>NUCLEOTIDE SEQUENCE [LARGE SCALE GENOMIC DNA]</scope>
    <source>
        <strain evidence="1 2">TUFC12733</strain>
    </source>
</reference>
<name>A0A167LYD9_CALVF</name>